<reference evidence="1" key="1">
    <citation type="submission" date="2022-01" db="EMBL/GenBank/DDBJ databases">
        <authorList>
            <person name="King R."/>
        </authorList>
    </citation>
    <scope>NUCLEOTIDE SEQUENCE</scope>
</reference>
<protein>
    <submittedName>
        <fullName evidence="1">Uncharacterized protein</fullName>
    </submittedName>
</protein>
<proteinExistence type="predicted"/>
<dbReference type="EMBL" id="OU898276">
    <property type="protein sequence ID" value="CAG9827778.1"/>
    <property type="molecule type" value="Genomic_DNA"/>
</dbReference>
<evidence type="ECO:0000313" key="1">
    <source>
        <dbReference type="EMBL" id="CAG9827778.1"/>
    </source>
</evidence>
<accession>A0A9N9SM98</accession>
<gene>
    <name evidence="1" type="ORF">DIABBA_LOCUS1752</name>
</gene>
<evidence type="ECO:0000313" key="2">
    <source>
        <dbReference type="Proteomes" id="UP001153709"/>
    </source>
</evidence>
<dbReference type="Proteomes" id="UP001153709">
    <property type="component" value="Chromosome 1"/>
</dbReference>
<dbReference type="AlphaFoldDB" id="A0A9N9SM98"/>
<name>A0A9N9SM98_DIABA</name>
<keyword evidence="2" id="KW-1185">Reference proteome</keyword>
<organism evidence="1 2">
    <name type="scientific">Diabrotica balteata</name>
    <name type="common">Banded cucumber beetle</name>
    <dbReference type="NCBI Taxonomy" id="107213"/>
    <lineage>
        <taxon>Eukaryota</taxon>
        <taxon>Metazoa</taxon>
        <taxon>Ecdysozoa</taxon>
        <taxon>Arthropoda</taxon>
        <taxon>Hexapoda</taxon>
        <taxon>Insecta</taxon>
        <taxon>Pterygota</taxon>
        <taxon>Neoptera</taxon>
        <taxon>Endopterygota</taxon>
        <taxon>Coleoptera</taxon>
        <taxon>Polyphaga</taxon>
        <taxon>Cucujiformia</taxon>
        <taxon>Chrysomeloidea</taxon>
        <taxon>Chrysomelidae</taxon>
        <taxon>Galerucinae</taxon>
        <taxon>Diabroticina</taxon>
        <taxon>Diabroticites</taxon>
        <taxon>Diabrotica</taxon>
    </lineage>
</organism>
<dbReference type="OrthoDB" id="6769838at2759"/>
<sequence>MSRKAIPRGCRQQYVPGMSSDSNELMKTYETLYFTDPFSQETVDWGAVYSNS</sequence>